<evidence type="ECO:0000256" key="1">
    <source>
        <dbReference type="ARBA" id="ARBA00004496"/>
    </source>
</evidence>
<dbReference type="PANTHER" id="PTHR11566">
    <property type="entry name" value="DYNAMIN"/>
    <property type="match status" value="1"/>
</dbReference>
<dbReference type="Ensembl" id="ENSCCRT00010056947.1">
    <property type="protein sequence ID" value="ENSCCRP00010051935.1"/>
    <property type="gene ID" value="ENSCCRG00010022027.1"/>
</dbReference>
<organism evidence="8 9">
    <name type="scientific">Cyprinus carpio</name>
    <name type="common">Common carp</name>
    <dbReference type="NCBI Taxonomy" id="7962"/>
    <lineage>
        <taxon>Eukaryota</taxon>
        <taxon>Metazoa</taxon>
        <taxon>Chordata</taxon>
        <taxon>Craniata</taxon>
        <taxon>Vertebrata</taxon>
        <taxon>Euteleostomi</taxon>
        <taxon>Actinopterygii</taxon>
        <taxon>Neopterygii</taxon>
        <taxon>Teleostei</taxon>
        <taxon>Ostariophysi</taxon>
        <taxon>Cypriniformes</taxon>
        <taxon>Cyprinidae</taxon>
        <taxon>Cyprininae</taxon>
        <taxon>Cyprinus</taxon>
    </lineage>
</organism>
<name>A0A8C1KSQ7_CYPCA</name>
<dbReference type="CDD" id="cd08771">
    <property type="entry name" value="DLP_1"/>
    <property type="match status" value="1"/>
</dbReference>
<evidence type="ECO:0000259" key="7">
    <source>
        <dbReference type="PROSITE" id="PS51718"/>
    </source>
</evidence>
<feature type="domain" description="GED" evidence="6">
    <location>
        <begin position="410"/>
        <end position="496"/>
    </location>
</feature>
<keyword evidence="4 5" id="KW-0342">GTP-binding</keyword>
<dbReference type="GO" id="GO:0031623">
    <property type="term" value="P:receptor internalization"/>
    <property type="evidence" value="ECO:0007669"/>
    <property type="project" value="TreeGrafter"/>
</dbReference>
<dbReference type="InterPro" id="IPR022812">
    <property type="entry name" value="Dynamin"/>
</dbReference>
<dbReference type="GO" id="GO:0008017">
    <property type="term" value="F:microtubule binding"/>
    <property type="evidence" value="ECO:0007669"/>
    <property type="project" value="TreeGrafter"/>
</dbReference>
<dbReference type="InterPro" id="IPR020850">
    <property type="entry name" value="GED_dom"/>
</dbReference>
<dbReference type="InterPro" id="IPR045063">
    <property type="entry name" value="Dynamin_N"/>
</dbReference>
<dbReference type="SMART" id="SM00302">
    <property type="entry name" value="GED"/>
    <property type="match status" value="1"/>
</dbReference>
<dbReference type="Gene3D" id="3.40.50.300">
    <property type="entry name" value="P-loop containing nucleotide triphosphate hydrolases"/>
    <property type="match status" value="1"/>
</dbReference>
<keyword evidence="3 5" id="KW-0547">Nucleotide-binding</keyword>
<dbReference type="InterPro" id="IPR030381">
    <property type="entry name" value="G_DYNAMIN_dom"/>
</dbReference>
<dbReference type="PROSITE" id="PS51718">
    <property type="entry name" value="G_DYNAMIN_2"/>
    <property type="match status" value="1"/>
</dbReference>
<evidence type="ECO:0000256" key="4">
    <source>
        <dbReference type="ARBA" id="ARBA00023134"/>
    </source>
</evidence>
<dbReference type="InterPro" id="IPR019762">
    <property type="entry name" value="Dynamin_GTPase_CS"/>
</dbReference>
<dbReference type="AlphaFoldDB" id="A0A8C1KSQ7"/>
<keyword evidence="2" id="KW-0963">Cytoplasm</keyword>
<dbReference type="GO" id="GO:0005886">
    <property type="term" value="C:plasma membrane"/>
    <property type="evidence" value="ECO:0007669"/>
    <property type="project" value="TreeGrafter"/>
</dbReference>
<evidence type="ECO:0000256" key="3">
    <source>
        <dbReference type="ARBA" id="ARBA00022741"/>
    </source>
</evidence>
<evidence type="ECO:0000256" key="2">
    <source>
        <dbReference type="ARBA" id="ARBA00022490"/>
    </source>
</evidence>
<dbReference type="InterPro" id="IPR001401">
    <property type="entry name" value="Dynamin_GTPase"/>
</dbReference>
<evidence type="ECO:0000313" key="9">
    <source>
        <dbReference type="Proteomes" id="UP000694427"/>
    </source>
</evidence>
<dbReference type="InterPro" id="IPR003130">
    <property type="entry name" value="GED"/>
</dbReference>
<evidence type="ECO:0000256" key="5">
    <source>
        <dbReference type="RuleBase" id="RU003932"/>
    </source>
</evidence>
<dbReference type="Gene3D" id="1.20.120.1240">
    <property type="entry name" value="Dynamin, middle domain"/>
    <property type="match status" value="2"/>
</dbReference>
<reference evidence="8" key="2">
    <citation type="submission" date="2025-09" db="UniProtKB">
        <authorList>
            <consortium name="Ensembl"/>
        </authorList>
    </citation>
    <scope>IDENTIFICATION</scope>
</reference>
<reference evidence="8" key="1">
    <citation type="submission" date="2025-08" db="UniProtKB">
        <authorList>
            <consortium name="Ensembl"/>
        </authorList>
    </citation>
    <scope>IDENTIFICATION</scope>
</reference>
<dbReference type="Pfam" id="PF01031">
    <property type="entry name" value="Dynamin_M"/>
    <property type="match status" value="1"/>
</dbReference>
<dbReference type="PANTHER" id="PTHR11566:SF225">
    <property type="entry name" value="INTERFERON-INDUCED GTP-BINDING PROTEIN MX-RELATED"/>
    <property type="match status" value="1"/>
</dbReference>
<protein>
    <submittedName>
        <fullName evidence="8">Uncharacterized protein</fullName>
    </submittedName>
</protein>
<sequence>MKGEVHHHLEESIRPYIDLIDTLRSVGIQKDLALPTIVVIGDQSSGKSSVLEALSGIALPRGSGIVTRCPLELRKRPRLSYEEKMIEFGDPSLVEKHVEEAQNELAGKGVKICNELITLEVRSADVCDLTLIDLPGIARVPVQGQPQDIGNQIQRLIMKFIEKPETINMVVVPCNTDIATTEALKMAQEVDPEGVRTFAILTKPDLIDRGTEKNILAIVQNKVIPLRKGYVMVKCRGQQQIDEKVSLVEATQIERDFFQNHNFFRPLLDENKATIKCLAIKLTQDLVSHIKKSLPKLDEQIKKQLWEVRNELKKCEDGPPQDLKGAKQFLIKILTKFNDKIKSLSLGELIIKENLFVQLRSEFKKWNDGLNDTKMSFDSSKELSQNYRGRELPGFSNYRIFEMILQDRVAKLKEPWLFVFFQIVVQRMADQLPMLISFYMLKETAQLLCTDMLSILEGANVSELLFEDSDVSKRRKDLQSRLARLTAGQEALSDFI</sequence>
<dbReference type="GO" id="GO:0051607">
    <property type="term" value="P:defense response to virus"/>
    <property type="evidence" value="ECO:0007669"/>
    <property type="project" value="TreeGrafter"/>
</dbReference>
<dbReference type="GO" id="GO:0003924">
    <property type="term" value="F:GTPase activity"/>
    <property type="evidence" value="ECO:0007669"/>
    <property type="project" value="InterPro"/>
</dbReference>
<evidence type="ECO:0000313" key="8">
    <source>
        <dbReference type="Ensembl" id="ENSCCRP00010051935.1"/>
    </source>
</evidence>
<dbReference type="Pfam" id="PF00350">
    <property type="entry name" value="Dynamin_N"/>
    <property type="match status" value="1"/>
</dbReference>
<proteinExistence type="inferred from homology"/>
<dbReference type="InterPro" id="IPR027417">
    <property type="entry name" value="P-loop_NTPase"/>
</dbReference>
<dbReference type="FunFam" id="3.40.50.300:FF:000621">
    <property type="entry name" value="Interferon-induced GTP-binding protein Mx1"/>
    <property type="match status" value="1"/>
</dbReference>
<evidence type="ECO:0000259" key="6">
    <source>
        <dbReference type="PROSITE" id="PS51388"/>
    </source>
</evidence>
<dbReference type="GO" id="GO:0005737">
    <property type="term" value="C:cytoplasm"/>
    <property type="evidence" value="ECO:0007669"/>
    <property type="project" value="UniProtKB-SubCell"/>
</dbReference>
<dbReference type="InterPro" id="IPR000375">
    <property type="entry name" value="Dynamin_stalk"/>
</dbReference>
<dbReference type="Proteomes" id="UP000694427">
    <property type="component" value="Unplaced"/>
</dbReference>
<accession>A0A8C1KSQ7</accession>
<dbReference type="PRINTS" id="PR00195">
    <property type="entry name" value="DYNAMIN"/>
</dbReference>
<comment type="similarity">
    <text evidence="5">Belongs to the TRAFAC class dynamin-like GTPase superfamily. Dynamin/Fzo/YdjA family.</text>
</comment>
<dbReference type="SUPFAM" id="SSF52540">
    <property type="entry name" value="P-loop containing nucleoside triphosphate hydrolases"/>
    <property type="match status" value="1"/>
</dbReference>
<dbReference type="GO" id="GO:0005525">
    <property type="term" value="F:GTP binding"/>
    <property type="evidence" value="ECO:0007669"/>
    <property type="project" value="UniProtKB-KW"/>
</dbReference>
<keyword evidence="9" id="KW-1185">Reference proteome</keyword>
<feature type="domain" description="Dynamin-type G" evidence="7">
    <location>
        <begin position="31"/>
        <end position="295"/>
    </location>
</feature>
<dbReference type="GO" id="GO:0098793">
    <property type="term" value="C:presynapse"/>
    <property type="evidence" value="ECO:0007669"/>
    <property type="project" value="GOC"/>
</dbReference>
<dbReference type="PROSITE" id="PS51388">
    <property type="entry name" value="GED"/>
    <property type="match status" value="1"/>
</dbReference>
<dbReference type="GO" id="GO:0016185">
    <property type="term" value="P:synaptic vesicle budding from presynaptic endocytic zone membrane"/>
    <property type="evidence" value="ECO:0007669"/>
    <property type="project" value="TreeGrafter"/>
</dbReference>
<comment type="subcellular location">
    <subcellularLocation>
        <location evidence="1">Cytoplasm</location>
    </subcellularLocation>
</comment>
<dbReference type="SMART" id="SM00053">
    <property type="entry name" value="DYNc"/>
    <property type="match status" value="1"/>
</dbReference>
<dbReference type="PROSITE" id="PS00410">
    <property type="entry name" value="G_DYNAMIN_1"/>
    <property type="match status" value="1"/>
</dbReference>
<dbReference type="GO" id="GO:0005634">
    <property type="term" value="C:nucleus"/>
    <property type="evidence" value="ECO:0007669"/>
    <property type="project" value="TreeGrafter"/>
</dbReference>
<dbReference type="GO" id="GO:0005874">
    <property type="term" value="C:microtubule"/>
    <property type="evidence" value="ECO:0007669"/>
    <property type="project" value="TreeGrafter"/>
</dbReference>